<protein>
    <submittedName>
        <fullName evidence="1">Uncharacterized protein</fullName>
    </submittedName>
</protein>
<organism evidence="1 2">
    <name type="scientific">Purpureocillium lilacinum</name>
    <name type="common">Paecilomyces lilacinus</name>
    <dbReference type="NCBI Taxonomy" id="33203"/>
    <lineage>
        <taxon>Eukaryota</taxon>
        <taxon>Fungi</taxon>
        <taxon>Dikarya</taxon>
        <taxon>Ascomycota</taxon>
        <taxon>Pezizomycotina</taxon>
        <taxon>Sordariomycetes</taxon>
        <taxon>Hypocreomycetidae</taxon>
        <taxon>Hypocreales</taxon>
        <taxon>Ophiocordycipitaceae</taxon>
        <taxon>Purpureocillium</taxon>
    </lineage>
</organism>
<proteinExistence type="predicted"/>
<dbReference type="AlphaFoldDB" id="A0A2U3DPT8"/>
<accession>A0A2U3DPT8</accession>
<comment type="caution">
    <text evidence="1">The sequence shown here is derived from an EMBL/GenBank/DDBJ whole genome shotgun (WGS) entry which is preliminary data.</text>
</comment>
<gene>
    <name evidence="1" type="ORF">PCL_11324</name>
</gene>
<dbReference type="Proteomes" id="UP000245956">
    <property type="component" value="Unassembled WGS sequence"/>
</dbReference>
<reference evidence="1 2" key="1">
    <citation type="journal article" date="2016" name="Front. Microbiol.">
        <title>Genome and transcriptome sequences reveal the specific parasitism of the nematophagous Purpureocillium lilacinum 36-1.</title>
        <authorList>
            <person name="Xie J."/>
            <person name="Li S."/>
            <person name="Mo C."/>
            <person name="Xiao X."/>
            <person name="Peng D."/>
            <person name="Wang G."/>
            <person name="Xiao Y."/>
        </authorList>
    </citation>
    <scope>NUCLEOTIDE SEQUENCE [LARGE SCALE GENOMIC DNA]</scope>
    <source>
        <strain evidence="1 2">36-1</strain>
    </source>
</reference>
<evidence type="ECO:0000313" key="1">
    <source>
        <dbReference type="EMBL" id="PWI64270.1"/>
    </source>
</evidence>
<sequence>MAYCGGQTLGYCTPEELYRTSKGTRKLTLRQRLVQSDPVIIHPLFEWKAFNPEISSGLQLLRDLAMRTDALGMVIATEAREIFYAENEFLVWWDGLRDFLRPLWWERLDGSEVGKLIRKIVVRYDMRDTGHKARELTTELKHLFALAGAQQVVIELQGSGTAEGSDIATQTIIQGIAVTVKALIDYFGEVFTIHKVIGGWVLLNAAEVSSLRSYWDPPSEAAKEGASRSQATFEEIMQIQVEGWIRAQTVSNSSLAILGQEGGQTFLTADLGGYPG</sequence>
<dbReference type="EMBL" id="LCWV01000075">
    <property type="protein sequence ID" value="PWI64270.1"/>
    <property type="molecule type" value="Genomic_DNA"/>
</dbReference>
<name>A0A2U3DPT8_PURLI</name>
<evidence type="ECO:0000313" key="2">
    <source>
        <dbReference type="Proteomes" id="UP000245956"/>
    </source>
</evidence>